<dbReference type="HOGENOM" id="CLU_125080_1_0_1"/>
<feature type="transmembrane region" description="Helical" evidence="1">
    <location>
        <begin position="12"/>
        <end position="28"/>
    </location>
</feature>
<dbReference type="Proteomes" id="UP000024376">
    <property type="component" value="Unassembled WGS sequence"/>
</dbReference>
<dbReference type="OrthoDB" id="2989864at2759"/>
<feature type="transmembrane region" description="Helical" evidence="1">
    <location>
        <begin position="107"/>
        <end position="125"/>
    </location>
</feature>
<keyword evidence="1" id="KW-1133">Transmembrane helix</keyword>
<feature type="transmembrane region" description="Helical" evidence="1">
    <location>
        <begin position="48"/>
        <end position="71"/>
    </location>
</feature>
<gene>
    <name evidence="2" type="ORF">M419DRAFT_5311</name>
</gene>
<keyword evidence="1" id="KW-0472">Membrane</keyword>
<evidence type="ECO:0000256" key="1">
    <source>
        <dbReference type="SAM" id="Phobius"/>
    </source>
</evidence>
<organism evidence="2 3">
    <name type="scientific">Hypocrea jecorina (strain ATCC 56765 / BCRC 32924 / NRRL 11460 / Rut C-30)</name>
    <name type="common">Trichoderma reesei</name>
    <dbReference type="NCBI Taxonomy" id="1344414"/>
    <lineage>
        <taxon>Eukaryota</taxon>
        <taxon>Fungi</taxon>
        <taxon>Dikarya</taxon>
        <taxon>Ascomycota</taxon>
        <taxon>Pezizomycotina</taxon>
        <taxon>Sordariomycetes</taxon>
        <taxon>Hypocreomycetidae</taxon>
        <taxon>Hypocreales</taxon>
        <taxon>Hypocreaceae</taxon>
        <taxon>Trichoderma</taxon>
    </lineage>
</organism>
<name>A0A024SM23_HYPJR</name>
<dbReference type="EMBL" id="KI911139">
    <property type="protein sequence ID" value="ETS07083.1"/>
    <property type="molecule type" value="Genomic_DNA"/>
</dbReference>
<dbReference type="AlphaFoldDB" id="A0A024SM23"/>
<evidence type="ECO:0000313" key="2">
    <source>
        <dbReference type="EMBL" id="ETS07083.1"/>
    </source>
</evidence>
<proteinExistence type="predicted"/>
<accession>A0A024SM23</accession>
<reference evidence="3" key="1">
    <citation type="journal article" date="2013" name="Ind. Biotechnol.">
        <title>Comparative genomics analysis of Trichoderma reesei strains.</title>
        <authorList>
            <person name="Koike H."/>
            <person name="Aerts A."/>
            <person name="LaButti K."/>
            <person name="Grigoriev I.V."/>
            <person name="Baker S.E."/>
        </authorList>
    </citation>
    <scope>NUCLEOTIDE SEQUENCE [LARGE SCALE GENOMIC DNA]</scope>
    <source>
        <strain evidence="3">ATCC 56765 / BCRC 32924 / NRRL 11460 / Rut C-30</strain>
    </source>
</reference>
<dbReference type="KEGG" id="trr:M419DRAFT_5311"/>
<protein>
    <submittedName>
        <fullName evidence="2">Uncharacterized protein</fullName>
    </submittedName>
</protein>
<evidence type="ECO:0000313" key="3">
    <source>
        <dbReference type="Proteomes" id="UP000024376"/>
    </source>
</evidence>
<keyword evidence="1" id="KW-0812">Transmembrane</keyword>
<dbReference type="Pfam" id="PF14087">
    <property type="entry name" value="DUF4267"/>
    <property type="match status" value="1"/>
</dbReference>
<sequence>MFEHFAPRHIMPLLVASATTFGGVWPFWSPKNAMLEFGLPERIAASPAAHPVMVLCSARTTVLGMLMFVFYRRENFAAVDSVMAVMGAYLGLVDGYVCWKERMHGKAVFRCVSGMVIAAWGLAGLTEGGF</sequence>
<dbReference type="InterPro" id="IPR025363">
    <property type="entry name" value="DUF4267"/>
</dbReference>